<feature type="domain" description="Teneurin-like YD-shell" evidence="4">
    <location>
        <begin position="858"/>
        <end position="972"/>
    </location>
</feature>
<feature type="compositionally biased region" description="Polar residues" evidence="2">
    <location>
        <begin position="110"/>
        <end position="135"/>
    </location>
</feature>
<keyword evidence="1" id="KW-0677">Repeat</keyword>
<accession>A0ABX7ABB3</accession>
<dbReference type="PANTHER" id="PTHR32305">
    <property type="match status" value="1"/>
</dbReference>
<feature type="domain" description="Teneurin-like YD-shell" evidence="4">
    <location>
        <begin position="1148"/>
        <end position="1445"/>
    </location>
</feature>
<dbReference type="InterPro" id="IPR045351">
    <property type="entry name" value="DUF6531"/>
</dbReference>
<evidence type="ECO:0000256" key="1">
    <source>
        <dbReference type="ARBA" id="ARBA00022737"/>
    </source>
</evidence>
<feature type="compositionally biased region" description="Basic and acidic residues" evidence="2">
    <location>
        <begin position="377"/>
        <end position="392"/>
    </location>
</feature>
<organism evidence="5 6">
    <name type="scientific">Providencia manganoxydans</name>
    <dbReference type="NCBI Taxonomy" id="2923283"/>
    <lineage>
        <taxon>Bacteria</taxon>
        <taxon>Pseudomonadati</taxon>
        <taxon>Pseudomonadota</taxon>
        <taxon>Gammaproteobacteria</taxon>
        <taxon>Enterobacterales</taxon>
        <taxon>Morganellaceae</taxon>
        <taxon>Providencia</taxon>
    </lineage>
</organism>
<feature type="compositionally biased region" description="Polar residues" evidence="2">
    <location>
        <begin position="342"/>
        <end position="353"/>
    </location>
</feature>
<name>A0ABX7ABB3_9GAMM</name>
<dbReference type="Pfam" id="PF20148">
    <property type="entry name" value="DUF6531"/>
    <property type="match status" value="1"/>
</dbReference>
<feature type="region of interest" description="Disordered" evidence="2">
    <location>
        <begin position="1"/>
        <end position="25"/>
    </location>
</feature>
<dbReference type="RefSeq" id="WP_337979427.1">
    <property type="nucleotide sequence ID" value="NZ_CP067099.1"/>
</dbReference>
<feature type="compositionally biased region" description="Polar residues" evidence="2">
    <location>
        <begin position="317"/>
        <end position="331"/>
    </location>
</feature>
<dbReference type="Pfam" id="PF25023">
    <property type="entry name" value="TEN_YD-shell"/>
    <property type="match status" value="3"/>
</dbReference>
<evidence type="ECO:0000256" key="2">
    <source>
        <dbReference type="SAM" id="MobiDB-lite"/>
    </source>
</evidence>
<dbReference type="EMBL" id="CP067099">
    <property type="protein sequence ID" value="QQO61207.1"/>
    <property type="molecule type" value="Genomic_DNA"/>
</dbReference>
<gene>
    <name evidence="5" type="ORF">JI723_13005</name>
</gene>
<protein>
    <submittedName>
        <fullName evidence="5">RHS repeat protein</fullName>
    </submittedName>
</protein>
<dbReference type="InterPro" id="IPR050708">
    <property type="entry name" value="T6SS_VgrG/RHS"/>
</dbReference>
<feature type="domain" description="Teneurin-like YD-shell" evidence="4">
    <location>
        <begin position="703"/>
        <end position="841"/>
    </location>
</feature>
<proteinExistence type="predicted"/>
<dbReference type="PANTHER" id="PTHR32305:SF15">
    <property type="entry name" value="PROTEIN RHSA-RELATED"/>
    <property type="match status" value="1"/>
</dbReference>
<feature type="region of interest" description="Disordered" evidence="2">
    <location>
        <begin position="86"/>
        <end position="135"/>
    </location>
</feature>
<dbReference type="NCBIfam" id="TIGR03696">
    <property type="entry name" value="Rhs_assc_core"/>
    <property type="match status" value="1"/>
</dbReference>
<evidence type="ECO:0000259" key="3">
    <source>
        <dbReference type="Pfam" id="PF20148"/>
    </source>
</evidence>
<dbReference type="Proteomes" id="UP000596157">
    <property type="component" value="Chromosome"/>
</dbReference>
<feature type="domain" description="DUF6531" evidence="3">
    <location>
        <begin position="403"/>
        <end position="475"/>
    </location>
</feature>
<evidence type="ECO:0000313" key="5">
    <source>
        <dbReference type="EMBL" id="QQO61207.1"/>
    </source>
</evidence>
<dbReference type="InterPro" id="IPR022385">
    <property type="entry name" value="Rhs_assc_core"/>
</dbReference>
<reference evidence="6" key="1">
    <citation type="submission" date="2021-01" db="EMBL/GenBank/DDBJ databases">
        <title>Providencia vermicola LLDRA6, a soil-borne Mn(II)-oxidizing bacterium, exploits a strategy of superoxide production coupled to hydrogen peroxide consumption to generate Mn oxides, as revealed by transcriptional up-regulation of genes for phenylacetic acid catabolism.</title>
        <authorList>
            <person name="Chen S."/>
            <person name="Ding Z."/>
            <person name="Chen J."/>
            <person name="Luo J."/>
            <person name="Ruan X."/>
            <person name="Li Z."/>
            <person name="Liao F."/>
            <person name="He J."/>
            <person name="Li D."/>
        </authorList>
    </citation>
    <scope>NUCLEOTIDE SEQUENCE [LARGE SCALE GENOMIC DNA]</scope>
    <source>
        <strain evidence="6">LLDRA6</strain>
    </source>
</reference>
<evidence type="ECO:0000313" key="6">
    <source>
        <dbReference type="Proteomes" id="UP000596157"/>
    </source>
</evidence>
<sequence length="1580" mass="179852">MSSNQAKHDSMAVISPSPAATPLPPFEQVKDKVVNWELYSDAVYDPTGEPVFYMQFFDNSDETIATGVYLPEEYEAFRQQNPQLNLPELNEDEKGDPDSGLISSREQETAKSSPISANGNTQGAITHQAKPSSASIENANTVVKTENPAEKKIVERHSLSLFSKKEAAAISEWVDEQAQEVLNDVNQMRGQVNAAIDSPIEGASGAIKGFWNIVPDVIDLGYLLAQGIEIGGSKALAPVLGLFSDELKNDLNEHAELVKGQLGYSIADPIRFNLSEAEQGGSLIASMTPVGMIKGASRKIVKEVTENSAKQAAKKNAVSNTIKNEPQSPSNMVKPADKPNSEAVTIQNTQPSPGGTVKSVDKPNPDTVKTPDTPPAKIKDESPDTKKTDKGENNPNSTKNTCGDPVDIVKGDLIQAWPVINIPGLLPIELTRTYYSTQSPRGIFGLKWADNWSMSLQIHDETIDFQDPEGSIYTFTASSDEVRSRNLRAPHYLLLGHKQSTLQIQDNRQQRIYHFELSPTSHRRLTKITNLQGVALRFHYNDEQQLDYLLRDDGFLIRLHYQHHQLTHIDYEHAQQSQRLVSCQYDHHGYLSECDAFQQNHLWHTYTAQGWMTSWRDTDQTALSIDYDNQGRVIQTHSDSGYWCDRFFYDDTLLINTYVDGEGGHFRYYYNEDQLIVRTLDPLGRETRTQWRDFQKISETNDMGETTHYTYHPDGLIAQIYLPDNRKVGYEYNENGQLTRYIAPTGDVWQLDYDVRGNLTTVTTPQSLVQTYEYSKHGELLKSIAPNGAQWQYQYNAAHQLIKSTNPYQQSTEYQFDELGRLQAYTDALKHTTQYRYDPNHAGVNGSVSNILLPDGVQQQIEYDSERRVVAVTDGEARTTRYRYGPFDLLTSMIRPDGTAIHFEYDALTRLKKVINALGETYTYERDAAGQIIRETDFAGRVLEYRYDRLGRRIATRYPDKHELRWHYAPSGVVIEQSEWLDDGLNHQCLSTTTYEYDTHLRLIKATNPDSVVEFEYDAHGQLTCERINGREVHHQWDEATQALTQTRFGERELHYAFGQLGELTQLQVNQHRPLEFSYNAVGQEYLRRSDVGFVNSSHYNAAGLLAHQRAGRGSDNFLWSLYDNPHQPPMCSDVHRDFHYNRAHNVVAIEDARWQRTQYHYNANDQITETQYSSERRSQYERFQYDANLNLTEHTTLPEDAHTAIIQLAQEQQAGRVIRRNFPKGHKNYFYDANGRLERKMVYQHGYRPQEWRYQWNTQNQLIRCFTPSGDVWRYTYDAFGRRLSKTKVVDILKINESPAFPLSKQRITAWHYLWSGDQMVEETPVYADGTIAYDAGIQWVYQPGAITPAARYQRGKLHYVVTDHQGTPREMFTENGVASWAGRLNTWGQLAFWESREGRAENDPNYIDCHFRFAGQFEDNETGLYYNRFRYYDKDSGQYISPDPIGLLGGFNPYGYVHNPVGYIDPLGLMCCPLITKGADVTSDIIQGALKGDTMQTVQGSVSLPAIQRYVDRLLKGDVAPPIKVDGNVIVEGNHRYVAGKIVGKIPETVPGTLSPSQAARIKPMSETKVDAFDWGNY</sequence>
<evidence type="ECO:0000259" key="4">
    <source>
        <dbReference type="Pfam" id="PF25023"/>
    </source>
</evidence>
<dbReference type="Gene3D" id="2.180.10.10">
    <property type="entry name" value="RHS repeat-associated core"/>
    <property type="match status" value="2"/>
</dbReference>
<feature type="region of interest" description="Disordered" evidence="2">
    <location>
        <begin position="307"/>
        <end position="404"/>
    </location>
</feature>
<dbReference type="NCBIfam" id="TIGR01643">
    <property type="entry name" value="YD_repeat_2x"/>
    <property type="match status" value="9"/>
</dbReference>
<feature type="compositionally biased region" description="Basic and acidic residues" evidence="2">
    <location>
        <begin position="1"/>
        <end position="10"/>
    </location>
</feature>
<dbReference type="InterPro" id="IPR006530">
    <property type="entry name" value="YD"/>
</dbReference>
<dbReference type="GeneID" id="92279649"/>
<dbReference type="InterPro" id="IPR056823">
    <property type="entry name" value="TEN-like_YD-shell"/>
</dbReference>
<keyword evidence="6" id="KW-1185">Reference proteome</keyword>